<feature type="compositionally biased region" description="Basic and acidic residues" evidence="1">
    <location>
        <begin position="759"/>
        <end position="768"/>
    </location>
</feature>
<feature type="region of interest" description="Disordered" evidence="1">
    <location>
        <begin position="276"/>
        <end position="332"/>
    </location>
</feature>
<keyword evidence="4" id="KW-1185">Reference proteome</keyword>
<dbReference type="InterPro" id="IPR044288">
    <property type="entry name" value="ZNF598/HEL2"/>
</dbReference>
<gene>
    <name evidence="3" type="ORF">Esi_0109_0020</name>
</gene>
<sequence>MKEDTCVLCKTVMDRVIVCETENIRPFEEFQIWGDNAGPEYDWDDKSRIFLPKAYNKKFVRPLQICLKNRKVFIMEQVRYTNLELQQHIVSGDPQLGQSGHPRCEFCKTRFYDAAQLHDHLVKDHYSCHICEKQGILHKYYRDYTDLERHFRSEHFLCEEEECLQKKFVVFDSEIDLAAHTLQMHPHKPIKRQIQVNFKVKRSNWDGTGDEEKDAEEKKQDEEVHEWTYEGEIGDQTQPPEVLAARREAARRAARDGGMIGLPAPAPAPAAAADNFPTLSGGGGGGGGGGGRGGGGSRSGWAGLASSTRPRAEDFPALGGRGGRGGGGGSTFRSAVEAYPTRAQEIAMSGAGEGGWCFDYPMPPSEPTGGGGGGGRGRVAGIGNMKLKVDKKAEAVVVEDFPLAPGMRAPPPSAQAGPIAAANSSGPTLAQSIAARQQPQPQQEQLGGGGGPPSVVMELKELLGEEVFAEVKEISASYRSGWMMPGEYFKAMEERLPEERFGELFEGLIGTLPDQDKRREMQVLLAASRSVKAKAAAKKKPKKKPPPPAATAPAAAPPPPPTTTNGGTAAGAESWPEVGENSSSAGAAGGKAKTRGKQAKSNGAASNGRGKAGGGGGGGGGKSKTSPSTVAGAKTPGSAATWLKAMGTKTGGGAKTGGTGISIVRPSARAGGGGGGGGSTAPNASSTITAVAGGYSGSRLQCNPGVRARPESPPPGAPLRRRDEEELVGGIGQAGASWATQGGSGFKGASKATAAPAAEKTKISRDDFPGLPGGGGGAAALRANRADFPSLPEEGAGMRGLGGTATATAFKVKPRAKAPPPAPQQRPPTGDDFPGLPMPASSSVMPGMEKVDWGGSAHSGGSQRGVGGGGGAGGGGGKGTKKKNKQKMEKDALKGMAFGFR</sequence>
<dbReference type="PROSITE" id="PS00028">
    <property type="entry name" value="ZINC_FINGER_C2H2_1"/>
    <property type="match status" value="1"/>
</dbReference>
<feature type="compositionally biased region" description="Low complexity" evidence="1">
    <location>
        <begin position="563"/>
        <end position="572"/>
    </location>
</feature>
<dbReference type="InterPro" id="IPR056437">
    <property type="entry name" value="Znf-C2H2_ZNF598/HEL2"/>
</dbReference>
<evidence type="ECO:0000313" key="4">
    <source>
        <dbReference type="Proteomes" id="UP000002630"/>
    </source>
</evidence>
<dbReference type="Pfam" id="PF23230">
    <property type="entry name" value="zf-C2H2_13"/>
    <property type="match status" value="1"/>
</dbReference>
<dbReference type="STRING" id="2880.D7FHL2"/>
<feature type="compositionally biased region" description="Gly residues" evidence="1">
    <location>
        <begin position="649"/>
        <end position="660"/>
    </location>
</feature>
<dbReference type="InterPro" id="IPR057634">
    <property type="entry name" value="PAH_ZNF598/HEL2"/>
</dbReference>
<dbReference type="PANTHER" id="PTHR22938:SF0">
    <property type="entry name" value="E3 UBIQUITIN-PROTEIN LIGASE ZNF598"/>
    <property type="match status" value="1"/>
</dbReference>
<evidence type="ECO:0000313" key="3">
    <source>
        <dbReference type="EMBL" id="CBJ28569.1"/>
    </source>
</evidence>
<feature type="compositionally biased region" description="Basic residues" evidence="1">
    <location>
        <begin position="532"/>
        <end position="545"/>
    </location>
</feature>
<dbReference type="GO" id="GO:0043022">
    <property type="term" value="F:ribosome binding"/>
    <property type="evidence" value="ECO:0007669"/>
    <property type="project" value="TreeGrafter"/>
</dbReference>
<dbReference type="Proteomes" id="UP000002630">
    <property type="component" value="Linkage Group LG25"/>
</dbReference>
<feature type="compositionally biased region" description="Pro residues" evidence="1">
    <location>
        <begin position="546"/>
        <end position="562"/>
    </location>
</feature>
<dbReference type="OMA" id="CETENIR"/>
<reference evidence="3 4" key="1">
    <citation type="journal article" date="2010" name="Nature">
        <title>The Ectocarpus genome and the independent evolution of multicellularity in brown algae.</title>
        <authorList>
            <person name="Cock J.M."/>
            <person name="Sterck L."/>
            <person name="Rouze P."/>
            <person name="Scornet D."/>
            <person name="Allen A.E."/>
            <person name="Amoutzias G."/>
            <person name="Anthouard V."/>
            <person name="Artiguenave F."/>
            <person name="Aury J.M."/>
            <person name="Badger J.H."/>
            <person name="Beszteri B."/>
            <person name="Billiau K."/>
            <person name="Bonnet E."/>
            <person name="Bothwell J.H."/>
            <person name="Bowler C."/>
            <person name="Boyen C."/>
            <person name="Brownlee C."/>
            <person name="Carrano C.J."/>
            <person name="Charrier B."/>
            <person name="Cho G.Y."/>
            <person name="Coelho S.M."/>
            <person name="Collen J."/>
            <person name="Corre E."/>
            <person name="Da Silva C."/>
            <person name="Delage L."/>
            <person name="Delaroque N."/>
            <person name="Dittami S.M."/>
            <person name="Doulbeau S."/>
            <person name="Elias M."/>
            <person name="Farnham G."/>
            <person name="Gachon C.M."/>
            <person name="Gschloessl B."/>
            <person name="Heesch S."/>
            <person name="Jabbari K."/>
            <person name="Jubin C."/>
            <person name="Kawai H."/>
            <person name="Kimura K."/>
            <person name="Kloareg B."/>
            <person name="Kupper F.C."/>
            <person name="Lang D."/>
            <person name="Le Bail A."/>
            <person name="Leblanc C."/>
            <person name="Lerouge P."/>
            <person name="Lohr M."/>
            <person name="Lopez P.J."/>
            <person name="Martens C."/>
            <person name="Maumus F."/>
            <person name="Michel G."/>
            <person name="Miranda-Saavedra D."/>
            <person name="Morales J."/>
            <person name="Moreau H."/>
            <person name="Motomura T."/>
            <person name="Nagasato C."/>
            <person name="Napoli C.A."/>
            <person name="Nelson D.R."/>
            <person name="Nyvall-Collen P."/>
            <person name="Peters A.F."/>
            <person name="Pommier C."/>
            <person name="Potin P."/>
            <person name="Poulain J."/>
            <person name="Quesneville H."/>
            <person name="Read B."/>
            <person name="Rensing S.A."/>
            <person name="Ritter A."/>
            <person name="Rousvoal S."/>
            <person name="Samanta M."/>
            <person name="Samson G."/>
            <person name="Schroeder D.C."/>
            <person name="Segurens B."/>
            <person name="Strittmatter M."/>
            <person name="Tonon T."/>
            <person name="Tregear J.W."/>
            <person name="Valentin K."/>
            <person name="von Dassow P."/>
            <person name="Yamagishi T."/>
            <person name="Van de Peer Y."/>
            <person name="Wincker P."/>
        </authorList>
    </citation>
    <scope>NUCLEOTIDE SEQUENCE [LARGE SCALE GENOMIC DNA]</scope>
    <source>
        <strain evidence="4">Ec32 / CCAP1310/4</strain>
    </source>
</reference>
<organism evidence="3 4">
    <name type="scientific">Ectocarpus siliculosus</name>
    <name type="common">Brown alga</name>
    <name type="synonym">Conferva siliculosa</name>
    <dbReference type="NCBI Taxonomy" id="2880"/>
    <lineage>
        <taxon>Eukaryota</taxon>
        <taxon>Sar</taxon>
        <taxon>Stramenopiles</taxon>
        <taxon>Ochrophyta</taxon>
        <taxon>PX clade</taxon>
        <taxon>Phaeophyceae</taxon>
        <taxon>Ectocarpales</taxon>
        <taxon>Ectocarpaceae</taxon>
        <taxon>Ectocarpus</taxon>
    </lineage>
</organism>
<dbReference type="EMBL" id="FN649750">
    <property type="protein sequence ID" value="CBJ28569.1"/>
    <property type="molecule type" value="Genomic_DNA"/>
</dbReference>
<dbReference type="PANTHER" id="PTHR22938">
    <property type="entry name" value="ZINC FINGER PROTEIN 598"/>
    <property type="match status" value="1"/>
</dbReference>
<protein>
    <submittedName>
        <fullName evidence="3">C2H2 zinc finger protein</fullName>
    </submittedName>
</protein>
<feature type="compositionally biased region" description="Polar residues" evidence="1">
    <location>
        <begin position="422"/>
        <end position="435"/>
    </location>
</feature>
<dbReference type="eggNOG" id="KOG2231">
    <property type="taxonomic scope" value="Eukaryota"/>
</dbReference>
<accession>D7FHL2</accession>
<feature type="region of interest" description="Disordered" evidence="1">
    <location>
        <begin position="408"/>
        <end position="454"/>
    </location>
</feature>
<dbReference type="GO" id="GO:0072344">
    <property type="term" value="P:rescue of stalled ribosome"/>
    <property type="evidence" value="ECO:0007669"/>
    <property type="project" value="InterPro"/>
</dbReference>
<dbReference type="InterPro" id="IPR013087">
    <property type="entry name" value="Znf_C2H2_type"/>
</dbReference>
<dbReference type="GO" id="GO:0061630">
    <property type="term" value="F:ubiquitin protein ligase activity"/>
    <property type="evidence" value="ECO:0007669"/>
    <property type="project" value="InterPro"/>
</dbReference>
<feature type="compositionally biased region" description="Gly residues" evidence="1">
    <location>
        <begin position="670"/>
        <end position="679"/>
    </location>
</feature>
<dbReference type="EMBL" id="FN647779">
    <property type="protein sequence ID" value="CBJ28569.1"/>
    <property type="molecule type" value="Genomic_DNA"/>
</dbReference>
<feature type="compositionally biased region" description="Gly residues" evidence="1">
    <location>
        <begin position="862"/>
        <end position="878"/>
    </location>
</feature>
<proteinExistence type="predicted"/>
<feature type="compositionally biased region" description="Low complexity" evidence="1">
    <location>
        <begin position="747"/>
        <end position="758"/>
    </location>
</feature>
<dbReference type="GO" id="GO:0016567">
    <property type="term" value="P:protein ubiquitination"/>
    <property type="evidence" value="ECO:0007669"/>
    <property type="project" value="TreeGrafter"/>
</dbReference>
<feature type="compositionally biased region" description="Polar residues" evidence="1">
    <location>
        <begin position="680"/>
        <end position="689"/>
    </location>
</feature>
<evidence type="ECO:0000259" key="2">
    <source>
        <dbReference type="PROSITE" id="PS00028"/>
    </source>
</evidence>
<feature type="region of interest" description="Disordered" evidence="1">
    <location>
        <begin position="532"/>
        <end position="901"/>
    </location>
</feature>
<feature type="compositionally biased region" description="Low complexity" evidence="1">
    <location>
        <begin position="599"/>
        <end position="609"/>
    </location>
</feature>
<dbReference type="Pfam" id="PF23202">
    <property type="entry name" value="PAH_ZNF598"/>
    <property type="match status" value="1"/>
</dbReference>
<name>D7FHL2_ECTSI</name>
<feature type="compositionally biased region" description="Gly residues" evidence="1">
    <location>
        <begin position="610"/>
        <end position="622"/>
    </location>
</feature>
<dbReference type="SMART" id="SM00355">
    <property type="entry name" value="ZnF_C2H2"/>
    <property type="match status" value="3"/>
</dbReference>
<feature type="region of interest" description="Disordered" evidence="1">
    <location>
        <begin position="202"/>
        <end position="222"/>
    </location>
</feature>
<feature type="domain" description="C2H2-type" evidence="2">
    <location>
        <begin position="104"/>
        <end position="125"/>
    </location>
</feature>
<feature type="compositionally biased region" description="Pro residues" evidence="1">
    <location>
        <begin position="817"/>
        <end position="826"/>
    </location>
</feature>
<evidence type="ECO:0000256" key="1">
    <source>
        <dbReference type="SAM" id="MobiDB-lite"/>
    </source>
</evidence>
<dbReference type="InParanoid" id="D7FHL2"/>
<feature type="compositionally biased region" description="Gly residues" evidence="1">
    <location>
        <begin position="280"/>
        <end position="298"/>
    </location>
</feature>
<dbReference type="OrthoDB" id="3838338at2759"/>
<feature type="compositionally biased region" description="Gly residues" evidence="1">
    <location>
        <begin position="319"/>
        <end position="330"/>
    </location>
</feature>
<dbReference type="AlphaFoldDB" id="D7FHL2"/>